<accession>A0A0N8H8V9</accession>
<evidence type="ECO:0000259" key="2">
    <source>
        <dbReference type="SMART" id="SM00974"/>
    </source>
</evidence>
<dbReference type="SMART" id="SM00974">
    <property type="entry name" value="T5orf172"/>
    <property type="match status" value="1"/>
</dbReference>
<keyword evidence="4" id="KW-1185">Reference proteome</keyword>
<feature type="region of interest" description="Disordered" evidence="1">
    <location>
        <begin position="464"/>
        <end position="499"/>
    </location>
</feature>
<dbReference type="Proteomes" id="UP000050424">
    <property type="component" value="Unassembled WGS sequence"/>
</dbReference>
<dbReference type="EMBL" id="LKCW01000006">
    <property type="protein sequence ID" value="KPM45660.1"/>
    <property type="molecule type" value="Genomic_DNA"/>
</dbReference>
<evidence type="ECO:0000313" key="3">
    <source>
        <dbReference type="EMBL" id="KPM45660.1"/>
    </source>
</evidence>
<proteinExistence type="predicted"/>
<sequence length="572" mass="63624">MTTGRLPSEHPVLKELYAIHPRMAICLDSEDPNFGKCPEWATSSKAPCSIRPHLPDRAKVLLNDFRLLGEWPETNEFLASIETFLIASHCHKHGPRVTKAFQVWKLNHEVTGPPAAYQPPTVEDDGHEGDCKSPDVDFAKLSISPTVGEAKQPETKVEVDHQLDNARVESVTDEFSTMTITTSSHTKIFHNSDGTDATVARRIIGMGMAGLARKGSLRDHAPVFSEIYKPLSAVQQERGIVYVLGHRTNQGLFKIGWTRTTAKKRLNQSGNCYAADAVILHETGDGPFFAAHKAEKLAQTVLRHNNLLIRECVQCGGGHREWFRASRDMVIDTVKLMETFVRIPAYELTDGDVWKLSDAAYMTIKSMCDFSLAKLRSSITTTDIQTIDEATDDHSTRIKQETNVSVTETSAAPATSSVEEKLEDEPLASAENLTPRKDKQRSRRSFGTGVAIGARRITRASGKFGNGFSQLLNRSRENKPQPDSDGNPGVTDRSGSGSDNLRDAVIGVFWAMFPEDIKTRKDDDTNTPGFRRGVSWTKAVKQEFKAVVTDFEMEWNREREELEETPANKVVN</sequence>
<protein>
    <recommendedName>
        <fullName evidence="2">Bacteriophage T5 Orf172 DNA-binding domain-containing protein</fullName>
    </recommendedName>
</protein>
<gene>
    <name evidence="3" type="ORF">AK830_g952</name>
</gene>
<dbReference type="Pfam" id="PF10544">
    <property type="entry name" value="T5orf172"/>
    <property type="match status" value="1"/>
</dbReference>
<feature type="domain" description="Bacteriophage T5 Orf172 DNA-binding" evidence="2">
    <location>
        <begin position="247"/>
        <end position="337"/>
    </location>
</feature>
<name>A0A0N8H8V9_9HYPO</name>
<organism evidence="3 4">
    <name type="scientific">Neonectria ditissima</name>
    <dbReference type="NCBI Taxonomy" id="78410"/>
    <lineage>
        <taxon>Eukaryota</taxon>
        <taxon>Fungi</taxon>
        <taxon>Dikarya</taxon>
        <taxon>Ascomycota</taxon>
        <taxon>Pezizomycotina</taxon>
        <taxon>Sordariomycetes</taxon>
        <taxon>Hypocreomycetidae</taxon>
        <taxon>Hypocreales</taxon>
        <taxon>Nectriaceae</taxon>
        <taxon>Neonectria</taxon>
    </lineage>
</organism>
<dbReference type="OrthoDB" id="4719713at2759"/>
<dbReference type="AlphaFoldDB" id="A0A0N8H8V9"/>
<comment type="caution">
    <text evidence="3">The sequence shown here is derived from an EMBL/GenBank/DDBJ whole genome shotgun (WGS) entry which is preliminary data.</text>
</comment>
<evidence type="ECO:0000256" key="1">
    <source>
        <dbReference type="SAM" id="MobiDB-lite"/>
    </source>
</evidence>
<reference evidence="3 4" key="1">
    <citation type="submission" date="2015-09" db="EMBL/GenBank/DDBJ databases">
        <title>Draft genome of a European isolate of the apple canker pathogen Neonectria ditissima.</title>
        <authorList>
            <person name="Gomez-Cortecero A."/>
            <person name="Harrison R.J."/>
            <person name="Armitage A.D."/>
        </authorList>
    </citation>
    <scope>NUCLEOTIDE SEQUENCE [LARGE SCALE GENOMIC DNA]</scope>
    <source>
        <strain evidence="3 4">R09/05</strain>
    </source>
</reference>
<feature type="region of interest" description="Disordered" evidence="1">
    <location>
        <begin position="400"/>
        <end position="447"/>
    </location>
</feature>
<feature type="compositionally biased region" description="Polar residues" evidence="1">
    <location>
        <begin position="401"/>
        <end position="417"/>
    </location>
</feature>
<dbReference type="InterPro" id="IPR018306">
    <property type="entry name" value="Phage_T5_Orf172_DNA-bd"/>
</dbReference>
<evidence type="ECO:0000313" key="4">
    <source>
        <dbReference type="Proteomes" id="UP000050424"/>
    </source>
</evidence>